<evidence type="ECO:0000313" key="2">
    <source>
        <dbReference type="EnsemblMetazoa" id="XP_019859606.1"/>
    </source>
</evidence>
<evidence type="ECO:0008006" key="4">
    <source>
        <dbReference type="Google" id="ProtNLM"/>
    </source>
</evidence>
<feature type="compositionally biased region" description="Basic and acidic residues" evidence="1">
    <location>
        <begin position="624"/>
        <end position="650"/>
    </location>
</feature>
<feature type="compositionally biased region" description="Low complexity" evidence="1">
    <location>
        <begin position="506"/>
        <end position="521"/>
    </location>
</feature>
<dbReference type="Proteomes" id="UP000007879">
    <property type="component" value="Unassembled WGS sequence"/>
</dbReference>
<evidence type="ECO:0000313" key="3">
    <source>
        <dbReference type="Proteomes" id="UP000007879"/>
    </source>
</evidence>
<dbReference type="GeneID" id="109587825"/>
<feature type="compositionally biased region" description="Pro residues" evidence="1">
    <location>
        <begin position="457"/>
        <end position="487"/>
    </location>
</feature>
<dbReference type="KEGG" id="aqu:109587825"/>
<accession>A0AAN0JRW3</accession>
<dbReference type="PRINTS" id="PR01217">
    <property type="entry name" value="PRICHEXTENSN"/>
</dbReference>
<reference evidence="3" key="1">
    <citation type="journal article" date="2010" name="Nature">
        <title>The Amphimedon queenslandica genome and the evolution of animal complexity.</title>
        <authorList>
            <person name="Srivastava M."/>
            <person name="Simakov O."/>
            <person name="Chapman J."/>
            <person name="Fahey B."/>
            <person name="Gauthier M.E."/>
            <person name="Mitros T."/>
            <person name="Richards G.S."/>
            <person name="Conaco C."/>
            <person name="Dacre M."/>
            <person name="Hellsten U."/>
            <person name="Larroux C."/>
            <person name="Putnam N.H."/>
            <person name="Stanke M."/>
            <person name="Adamska M."/>
            <person name="Darling A."/>
            <person name="Degnan S.M."/>
            <person name="Oakley T.H."/>
            <person name="Plachetzki D.C."/>
            <person name="Zhai Y."/>
            <person name="Adamski M."/>
            <person name="Calcino A."/>
            <person name="Cummins S.F."/>
            <person name="Goodstein D.M."/>
            <person name="Harris C."/>
            <person name="Jackson D.J."/>
            <person name="Leys S.P."/>
            <person name="Shu S."/>
            <person name="Woodcroft B.J."/>
            <person name="Vervoort M."/>
            <person name="Kosik K.S."/>
            <person name="Manning G."/>
            <person name="Degnan B.M."/>
            <person name="Rokhsar D.S."/>
        </authorList>
    </citation>
    <scope>NUCLEOTIDE SEQUENCE [LARGE SCALE GENOMIC DNA]</scope>
</reference>
<feature type="compositionally biased region" description="Low complexity" evidence="1">
    <location>
        <begin position="166"/>
        <end position="176"/>
    </location>
</feature>
<evidence type="ECO:0000256" key="1">
    <source>
        <dbReference type="SAM" id="MobiDB-lite"/>
    </source>
</evidence>
<feature type="compositionally biased region" description="Pro residues" evidence="1">
    <location>
        <begin position="210"/>
        <end position="302"/>
    </location>
</feature>
<organism evidence="2 3">
    <name type="scientific">Amphimedon queenslandica</name>
    <name type="common">Sponge</name>
    <dbReference type="NCBI Taxonomy" id="400682"/>
    <lineage>
        <taxon>Eukaryota</taxon>
        <taxon>Metazoa</taxon>
        <taxon>Porifera</taxon>
        <taxon>Demospongiae</taxon>
        <taxon>Heteroscleromorpha</taxon>
        <taxon>Haplosclerida</taxon>
        <taxon>Niphatidae</taxon>
        <taxon>Amphimedon</taxon>
    </lineage>
</organism>
<proteinExistence type="predicted"/>
<name>A0AAN0JRW3_AMPQE</name>
<feature type="compositionally biased region" description="Pro residues" evidence="1">
    <location>
        <begin position="310"/>
        <end position="451"/>
    </location>
</feature>
<dbReference type="RefSeq" id="XP_019859606.1">
    <property type="nucleotide sequence ID" value="XM_020004047.1"/>
</dbReference>
<feature type="compositionally biased region" description="Basic and acidic residues" evidence="1">
    <location>
        <begin position="691"/>
        <end position="761"/>
    </location>
</feature>
<feature type="region of interest" description="Disordered" evidence="1">
    <location>
        <begin position="610"/>
        <end position="762"/>
    </location>
</feature>
<dbReference type="AlphaFoldDB" id="A0AAN0JRW3"/>
<feature type="region of interest" description="Disordered" evidence="1">
    <location>
        <begin position="210"/>
        <end position="586"/>
    </location>
</feature>
<feature type="compositionally biased region" description="Low complexity" evidence="1">
    <location>
        <begin position="567"/>
        <end position="581"/>
    </location>
</feature>
<keyword evidence="3" id="KW-1185">Reference proteome</keyword>
<protein>
    <recommendedName>
        <fullName evidence="4">DZANK-type domain-containing protein</fullName>
    </recommendedName>
</protein>
<feature type="region of interest" description="Disordered" evidence="1">
    <location>
        <begin position="882"/>
        <end position="901"/>
    </location>
</feature>
<feature type="compositionally biased region" description="Low complexity" evidence="1">
    <location>
        <begin position="538"/>
        <end position="547"/>
    </location>
</feature>
<feature type="compositionally biased region" description="Polar residues" evidence="1">
    <location>
        <begin position="548"/>
        <end position="561"/>
    </location>
</feature>
<sequence>MSSQVICVSCKNPLIPLGSRFCGKCGAAQLLIKECVRCKVQLSLDAEYCVKCSEPQPKQGNVTVKLKRCLHCDAQLPSDAVYCSKCRQLQTSSSQESVKTQCIFCGCAMASSTKNCIFCTAPQDYEELNKRSFKACHVCGRHIFYESRVCVDKSCRAKQKSPPTTPIHTIPLTTQPLVPPAPPYEYQIVQPQSSQLPSYPPYYPYAATPPFGPGPFGPPPSGPPPSGPPPSGSPPSGPPPSGPPSSGPPSSGSPPSGPPPSAPPPSGSPPSGPPPSGPPPSGPPPSGPSPSPPLSGSPPSGPPSGSLPSGPLPSGPPSGPPPSVPPPSGPPPSGPPPSGPPSGPPSSGPPPSGPPSSGPPSSGPPSSGPPSSGPPSSGPPSSGPPSGPPPSVPPPSGPPPSGPPPSGPPPSGLPPSGPPPSGPPSGPPSSGPPPSGPPPSGPPCGHPPGLPPSGHLPGPPPSGPPPPASDFGPPPSAGFSPPRPPIGHPSNPSSPHIGRPPPAVGPHSLSPDSSPDLSSQPTDPPFLSQDELRKKFKSNQSSISDSSAAQTPQEQENNSTSSKKRNTATTTDVGNTNGVTAKLGGAVTCEKVDDTFGIIGDATTVIDITQKPSNTEDEWTILGEGKEKLEENNKHLETEYPEGRKEEGNSDKSTYNRLSRNSDKGEHRSHVGVDNKSGTVGSGRGSTVSEISKEDSGLDDKQNEKGKDAMEGENKGEVSKKVEGTKDGVDKKGSKEKKNESGKSSEGHEKNKPRSEKKDEICPNLPATTFDVFQPSNNKTMKVQFNAVIQKDIWKWEEGRSKVYMRFGHKKIGDWKYDFGPCTLRDAGKGFHSVRYDMTISSDFMVSLRIGLPYKYVVYSPLVKATKHQYEYLHGAPPYYKSPDKNRLLKVPKEKLGPGGK</sequence>
<reference evidence="2" key="2">
    <citation type="submission" date="2024-06" db="UniProtKB">
        <authorList>
            <consortium name="EnsemblMetazoa"/>
        </authorList>
    </citation>
    <scope>IDENTIFICATION</scope>
</reference>
<feature type="region of interest" description="Disordered" evidence="1">
    <location>
        <begin position="157"/>
        <end position="178"/>
    </location>
</feature>
<dbReference type="EnsemblMetazoa" id="XM_020004047.1">
    <property type="protein sequence ID" value="XP_019859606.1"/>
    <property type="gene ID" value="LOC109587825"/>
</dbReference>
<feature type="compositionally biased region" description="Basic and acidic residues" evidence="1">
    <location>
        <begin position="660"/>
        <end position="673"/>
    </location>
</feature>